<sequence>MSALRIEEGEEGGLRALRVTNGPLTLVVVPELGGKIAAWEDRRRGVSWLWRNPYLPWRRPDPGASYVAAFDLGGWDECFPSVAPGVYPAEPWEGTPLPDHGELWSQPWVVEARIEGERLFVRGRVEGRLLPYRFERLLTLEADRPSVHLRYRVENRSEHTLYFLWAAHPLFPLERGMRLLLPGPAAGRVAAAVGLSPVATTFEWPRLPTTGGGVDLQEPDPAGGWAVKVFLRPAAAWARLARPDGAWWEVRWRGPVTHLGLWINAGGWSGAGTPPYRNLALEPGIGAPDDLATAVKEWGAFGLLPPLQEAEWSLTVTVG</sequence>
<dbReference type="GO" id="GO:0003824">
    <property type="term" value="F:catalytic activity"/>
    <property type="evidence" value="ECO:0007669"/>
    <property type="project" value="InterPro"/>
</dbReference>
<gene>
    <name evidence="1" type="ORF">SAMN02746019_00005270</name>
</gene>
<dbReference type="RefSeq" id="WP_088570798.1">
    <property type="nucleotide sequence ID" value="NZ_FYEK01000022.1"/>
</dbReference>
<dbReference type="GO" id="GO:0005975">
    <property type="term" value="P:carbohydrate metabolic process"/>
    <property type="evidence" value="ECO:0007669"/>
    <property type="project" value="InterPro"/>
</dbReference>
<dbReference type="Gene3D" id="2.70.98.10">
    <property type="match status" value="1"/>
</dbReference>
<evidence type="ECO:0000313" key="2">
    <source>
        <dbReference type="Proteomes" id="UP000197025"/>
    </source>
</evidence>
<keyword evidence="2" id="KW-1185">Reference proteome</keyword>
<organism evidence="1 2">
    <name type="scientific">Thermoflexus hugenholtzii JAD2</name>
    <dbReference type="NCBI Taxonomy" id="877466"/>
    <lineage>
        <taxon>Bacteria</taxon>
        <taxon>Bacillati</taxon>
        <taxon>Chloroflexota</taxon>
        <taxon>Thermoflexia</taxon>
        <taxon>Thermoflexales</taxon>
        <taxon>Thermoflexaceae</taxon>
        <taxon>Thermoflexus</taxon>
    </lineage>
</organism>
<dbReference type="GO" id="GO:0030246">
    <property type="term" value="F:carbohydrate binding"/>
    <property type="evidence" value="ECO:0007669"/>
    <property type="project" value="InterPro"/>
</dbReference>
<evidence type="ECO:0000313" key="1">
    <source>
        <dbReference type="EMBL" id="SNB62475.1"/>
    </source>
</evidence>
<protein>
    <submittedName>
        <fullName evidence="1">Galactose mutarotase</fullName>
    </submittedName>
</protein>
<dbReference type="Proteomes" id="UP000197025">
    <property type="component" value="Unassembled WGS sequence"/>
</dbReference>
<dbReference type="OrthoDB" id="113447at2"/>
<accession>A0A212QSC6</accession>
<reference evidence="2" key="1">
    <citation type="submission" date="2017-06" db="EMBL/GenBank/DDBJ databases">
        <authorList>
            <person name="Varghese N."/>
            <person name="Submissions S."/>
        </authorList>
    </citation>
    <scope>NUCLEOTIDE SEQUENCE [LARGE SCALE GENOMIC DNA]</scope>
    <source>
        <strain evidence="2">JAD2</strain>
    </source>
</reference>
<dbReference type="EMBL" id="FYEK01000022">
    <property type="protein sequence ID" value="SNB62475.1"/>
    <property type="molecule type" value="Genomic_DNA"/>
</dbReference>
<dbReference type="InParanoid" id="A0A212QSC6"/>
<dbReference type="InterPro" id="IPR011013">
    <property type="entry name" value="Gal_mutarotase_sf_dom"/>
</dbReference>
<name>A0A212QSC6_9CHLR</name>
<proteinExistence type="predicted"/>
<dbReference type="AlphaFoldDB" id="A0A212QSC6"/>
<dbReference type="InterPro" id="IPR014718">
    <property type="entry name" value="GH-type_carb-bd"/>
</dbReference>
<dbReference type="SUPFAM" id="SSF74650">
    <property type="entry name" value="Galactose mutarotase-like"/>
    <property type="match status" value="1"/>
</dbReference>